<gene>
    <name evidence="2" type="ORF">SAMN05216553_107436</name>
</gene>
<dbReference type="InterPro" id="IPR036390">
    <property type="entry name" value="WH_DNA-bd_sf"/>
</dbReference>
<keyword evidence="3" id="KW-1185">Reference proteome</keyword>
<accession>A0A1G7TS95</accession>
<dbReference type="Proteomes" id="UP000199623">
    <property type="component" value="Unassembled WGS sequence"/>
</dbReference>
<evidence type="ECO:0000259" key="1">
    <source>
        <dbReference type="Pfam" id="PF09339"/>
    </source>
</evidence>
<dbReference type="InterPro" id="IPR005471">
    <property type="entry name" value="Tscrpt_reg_IclR_N"/>
</dbReference>
<feature type="domain" description="HTH iclR-type" evidence="1">
    <location>
        <begin position="156"/>
        <end position="202"/>
    </location>
</feature>
<dbReference type="EMBL" id="FNCC01000007">
    <property type="protein sequence ID" value="SDG38052.1"/>
    <property type="molecule type" value="Genomic_DNA"/>
</dbReference>
<organism evidence="2 3">
    <name type="scientific">Lentzea fradiae</name>
    <dbReference type="NCBI Taxonomy" id="200378"/>
    <lineage>
        <taxon>Bacteria</taxon>
        <taxon>Bacillati</taxon>
        <taxon>Actinomycetota</taxon>
        <taxon>Actinomycetes</taxon>
        <taxon>Pseudonocardiales</taxon>
        <taxon>Pseudonocardiaceae</taxon>
        <taxon>Lentzea</taxon>
    </lineage>
</organism>
<dbReference type="GO" id="GO:0006355">
    <property type="term" value="P:regulation of DNA-templated transcription"/>
    <property type="evidence" value="ECO:0007669"/>
    <property type="project" value="InterPro"/>
</dbReference>
<dbReference type="GO" id="GO:0003677">
    <property type="term" value="F:DNA binding"/>
    <property type="evidence" value="ECO:0007669"/>
    <property type="project" value="InterPro"/>
</dbReference>
<reference evidence="3" key="1">
    <citation type="submission" date="2016-10" db="EMBL/GenBank/DDBJ databases">
        <authorList>
            <person name="Varghese N."/>
            <person name="Submissions S."/>
        </authorList>
    </citation>
    <scope>NUCLEOTIDE SEQUENCE [LARGE SCALE GENOMIC DNA]</scope>
    <source>
        <strain evidence="3">CGMCC 4.3506</strain>
    </source>
</reference>
<dbReference type="InterPro" id="IPR036388">
    <property type="entry name" value="WH-like_DNA-bd_sf"/>
</dbReference>
<dbReference type="STRING" id="200378.SAMN05216553_107436"/>
<dbReference type="SUPFAM" id="SSF46785">
    <property type="entry name" value="Winged helix' DNA-binding domain"/>
    <property type="match status" value="1"/>
</dbReference>
<evidence type="ECO:0000313" key="3">
    <source>
        <dbReference type="Proteomes" id="UP000199623"/>
    </source>
</evidence>
<dbReference type="RefSeq" id="WP_143035978.1">
    <property type="nucleotide sequence ID" value="NZ_FNCC01000007.1"/>
</dbReference>
<evidence type="ECO:0000313" key="2">
    <source>
        <dbReference type="EMBL" id="SDG38052.1"/>
    </source>
</evidence>
<proteinExistence type="predicted"/>
<name>A0A1G7TS95_9PSEU</name>
<sequence length="374" mass="41078">MNISSSELLRQALDSLRELLGPGWQVQEFPEAEDGTAGDAVADSRVQLTPPDQQRFAELLVIAQTTVTPQYADTQLRQIGTILRQARAAQSLLVISPWINAQAQQVLHKHGISYLDLTGNVSISIEHPSVRIETRGAAKSPRAPSESRTVTLSGVRAGRVIRFLADHRPPYRASQIASATNVSLPWVSRLLGQLEDQLLIRRRKRTIVDVKWPEILRARANTYDLLRHNSYVSAIALNGETAVLDDLAQQLQNDDALGKITVTGHYAARLVAPYATGGQLMLYVEAGPHSPDAWANRLGLMRADGGNVLLLRAHDDVVFDRTRTVGGVPHVALSQLVLDSLAGPGRLPAEGEKVLDHMVEHQHEWRLPGPSDRD</sequence>
<dbReference type="AlphaFoldDB" id="A0A1G7TS95"/>
<dbReference type="Gene3D" id="1.10.10.10">
    <property type="entry name" value="Winged helix-like DNA-binding domain superfamily/Winged helix DNA-binding domain"/>
    <property type="match status" value="1"/>
</dbReference>
<protein>
    <submittedName>
        <fullName evidence="2">IclR helix-turn-helix domain-containing protein</fullName>
    </submittedName>
</protein>
<dbReference type="OrthoDB" id="3351920at2"/>
<dbReference type="Pfam" id="PF09339">
    <property type="entry name" value="HTH_IclR"/>
    <property type="match status" value="1"/>
</dbReference>